<evidence type="ECO:0000259" key="1">
    <source>
        <dbReference type="Pfam" id="PF00534"/>
    </source>
</evidence>
<dbReference type="AlphaFoldDB" id="X1C9I8"/>
<dbReference type="GO" id="GO:0016757">
    <property type="term" value="F:glycosyltransferase activity"/>
    <property type="evidence" value="ECO:0007669"/>
    <property type="project" value="InterPro"/>
</dbReference>
<accession>X1C9I8</accession>
<protein>
    <recommendedName>
        <fullName evidence="1">Glycosyl transferase family 1 domain-containing protein</fullName>
    </recommendedName>
</protein>
<proteinExistence type="predicted"/>
<dbReference type="PANTHER" id="PTHR47779:SF1">
    <property type="entry name" value="SYNTHASE (CCG-9), PUTATIVE (AFU_ORTHOLOGUE AFUA_3G12100)-RELATED"/>
    <property type="match status" value="1"/>
</dbReference>
<evidence type="ECO:0000313" key="2">
    <source>
        <dbReference type="EMBL" id="GAH04092.1"/>
    </source>
</evidence>
<dbReference type="Gene3D" id="3.40.50.2000">
    <property type="entry name" value="Glycogen Phosphorylase B"/>
    <property type="match status" value="1"/>
</dbReference>
<feature type="domain" description="Glycosyl transferase family 1" evidence="1">
    <location>
        <begin position="1"/>
        <end position="156"/>
    </location>
</feature>
<dbReference type="PANTHER" id="PTHR47779">
    <property type="entry name" value="SYNTHASE (CCG-9), PUTATIVE (AFU_ORTHOLOGUE AFUA_3G12100)-RELATED"/>
    <property type="match status" value="1"/>
</dbReference>
<reference evidence="2" key="1">
    <citation type="journal article" date="2014" name="Front. Microbiol.">
        <title>High frequency of phylogenetically diverse reductive dehalogenase-homologous genes in deep subseafloor sedimentary metagenomes.</title>
        <authorList>
            <person name="Kawai M."/>
            <person name="Futagami T."/>
            <person name="Toyoda A."/>
            <person name="Takaki Y."/>
            <person name="Nishi S."/>
            <person name="Hori S."/>
            <person name="Arai W."/>
            <person name="Tsubouchi T."/>
            <person name="Morono Y."/>
            <person name="Uchiyama I."/>
            <person name="Ito T."/>
            <person name="Fujiyama A."/>
            <person name="Inagaki F."/>
            <person name="Takami H."/>
        </authorList>
    </citation>
    <scope>NUCLEOTIDE SEQUENCE</scope>
    <source>
        <strain evidence="2">Expedition CK06-06</strain>
    </source>
</reference>
<comment type="caution">
    <text evidence="2">The sequence shown here is derived from an EMBL/GenBank/DDBJ whole genome shotgun (WGS) entry which is preliminary data.</text>
</comment>
<dbReference type="Pfam" id="PF00534">
    <property type="entry name" value="Glycos_transf_1"/>
    <property type="match status" value="1"/>
</dbReference>
<sequence length="181" mass="20035">VSRFDPWKDPFGVMEVYRLVKKEVPGVQLALIGSIANDDPGGWELFTAVNKEANKDEDIYVFSNLTGVGNMEVNAFQTASDVVIQKSIKEGFGLVIAEALWKERPVVAGNAGGIPLQMTGELSNYLVSSIEECAEKVIKLLKYPDLADKLGQEGREHIKNNFLMPRLVRDELRLIKSLVAT</sequence>
<dbReference type="SUPFAM" id="SSF53756">
    <property type="entry name" value="UDP-Glycosyltransferase/glycogen phosphorylase"/>
    <property type="match status" value="1"/>
</dbReference>
<dbReference type="InterPro" id="IPR001296">
    <property type="entry name" value="Glyco_trans_1"/>
</dbReference>
<feature type="non-terminal residue" evidence="2">
    <location>
        <position position="1"/>
    </location>
</feature>
<dbReference type="InterPro" id="IPR052078">
    <property type="entry name" value="Trehalose_Metab_GTase"/>
</dbReference>
<name>X1C9I8_9ZZZZ</name>
<organism evidence="2">
    <name type="scientific">marine sediment metagenome</name>
    <dbReference type="NCBI Taxonomy" id="412755"/>
    <lineage>
        <taxon>unclassified sequences</taxon>
        <taxon>metagenomes</taxon>
        <taxon>ecological metagenomes</taxon>
    </lineage>
</organism>
<gene>
    <name evidence="2" type="ORF">S01H4_38021</name>
</gene>
<dbReference type="EMBL" id="BART01020466">
    <property type="protein sequence ID" value="GAH04092.1"/>
    <property type="molecule type" value="Genomic_DNA"/>
</dbReference>